<dbReference type="AlphaFoldDB" id="A0A1S1PNB1"/>
<evidence type="ECO:0000259" key="5">
    <source>
        <dbReference type="PROSITE" id="PS50977"/>
    </source>
</evidence>
<keyword evidence="7" id="KW-1185">Reference proteome</keyword>
<evidence type="ECO:0000256" key="3">
    <source>
        <dbReference type="ARBA" id="ARBA00023163"/>
    </source>
</evidence>
<proteinExistence type="predicted"/>
<evidence type="ECO:0000256" key="2">
    <source>
        <dbReference type="ARBA" id="ARBA00023125"/>
    </source>
</evidence>
<dbReference type="EMBL" id="MAXA01000249">
    <property type="protein sequence ID" value="OHV22202.1"/>
    <property type="molecule type" value="Genomic_DNA"/>
</dbReference>
<dbReference type="Pfam" id="PF00440">
    <property type="entry name" value="TetR_N"/>
    <property type="match status" value="1"/>
</dbReference>
<comment type="caution">
    <text evidence="6">The sequence shown here is derived from an EMBL/GenBank/DDBJ whole genome shotgun (WGS) entry which is preliminary data.</text>
</comment>
<dbReference type="GO" id="GO:0000976">
    <property type="term" value="F:transcription cis-regulatory region binding"/>
    <property type="evidence" value="ECO:0007669"/>
    <property type="project" value="TreeGrafter"/>
</dbReference>
<sequence length="203" mass="22243">MAEASGELGLRERTRRAVRAELMSVAMDLFARKGYEATTIDEIAAAAGMSRSTFFRYFTSKEDVVLGHLSTLGRLLVDALAKRPADEDAWTALRRAFDVLLDYHAGDPQGTLGLRLMIDGSPELRARNLEKQCRWHDPLIPHIADRLGPTSTEAGIDARPEAIIGAALACLEAANRAWRATDGQAPLDKVLDDVMRTVRPGAF</sequence>
<gene>
    <name evidence="6" type="ORF">BBK14_25860</name>
</gene>
<dbReference type="PROSITE" id="PS50977">
    <property type="entry name" value="HTH_TETR_2"/>
    <property type="match status" value="1"/>
</dbReference>
<accession>A0A1S1PNB1</accession>
<evidence type="ECO:0000256" key="4">
    <source>
        <dbReference type="PROSITE-ProRule" id="PRU00335"/>
    </source>
</evidence>
<dbReference type="PRINTS" id="PR00455">
    <property type="entry name" value="HTHTETR"/>
</dbReference>
<evidence type="ECO:0000313" key="6">
    <source>
        <dbReference type="EMBL" id="OHV22202.1"/>
    </source>
</evidence>
<dbReference type="Proteomes" id="UP000179769">
    <property type="component" value="Unassembled WGS sequence"/>
</dbReference>
<evidence type="ECO:0000256" key="1">
    <source>
        <dbReference type="ARBA" id="ARBA00023015"/>
    </source>
</evidence>
<dbReference type="Gene3D" id="1.10.357.10">
    <property type="entry name" value="Tetracycline Repressor, domain 2"/>
    <property type="match status" value="1"/>
</dbReference>
<feature type="domain" description="HTH tetR-type" evidence="5">
    <location>
        <begin position="16"/>
        <end position="76"/>
    </location>
</feature>
<dbReference type="RefSeq" id="WP_071066240.1">
    <property type="nucleotide sequence ID" value="NZ_JBFLUH010000067.1"/>
</dbReference>
<dbReference type="Pfam" id="PF17754">
    <property type="entry name" value="TetR_C_14"/>
    <property type="match status" value="1"/>
</dbReference>
<dbReference type="PANTHER" id="PTHR30055">
    <property type="entry name" value="HTH-TYPE TRANSCRIPTIONAL REGULATOR RUTR"/>
    <property type="match status" value="1"/>
</dbReference>
<organism evidence="6 7">
    <name type="scientific">Parafrankia soli</name>
    <dbReference type="NCBI Taxonomy" id="2599596"/>
    <lineage>
        <taxon>Bacteria</taxon>
        <taxon>Bacillati</taxon>
        <taxon>Actinomycetota</taxon>
        <taxon>Actinomycetes</taxon>
        <taxon>Frankiales</taxon>
        <taxon>Frankiaceae</taxon>
        <taxon>Parafrankia</taxon>
    </lineage>
</organism>
<evidence type="ECO:0000313" key="7">
    <source>
        <dbReference type="Proteomes" id="UP000179769"/>
    </source>
</evidence>
<dbReference type="InterPro" id="IPR041347">
    <property type="entry name" value="MftR_C"/>
</dbReference>
<keyword evidence="3" id="KW-0804">Transcription</keyword>
<dbReference type="PANTHER" id="PTHR30055:SF238">
    <property type="entry name" value="MYCOFACTOCIN BIOSYNTHESIS TRANSCRIPTIONAL REGULATOR MFTR-RELATED"/>
    <property type="match status" value="1"/>
</dbReference>
<dbReference type="Gene3D" id="1.10.10.60">
    <property type="entry name" value="Homeodomain-like"/>
    <property type="match status" value="1"/>
</dbReference>
<reference evidence="7" key="1">
    <citation type="submission" date="2016-07" db="EMBL/GenBank/DDBJ databases">
        <title>Frankia sp. NRRL B-16219 Genome sequencing.</title>
        <authorList>
            <person name="Ghodhbane-Gtari F."/>
            <person name="Swanson E."/>
            <person name="Gueddou A."/>
            <person name="Louati M."/>
            <person name="Nouioui I."/>
            <person name="Hezbri K."/>
            <person name="Abebe-Akele F."/>
            <person name="Simpson S."/>
            <person name="Morris K."/>
            <person name="Thomas K."/>
            <person name="Gtari M."/>
            <person name="Tisa L.S."/>
        </authorList>
    </citation>
    <scope>NUCLEOTIDE SEQUENCE [LARGE SCALE GENOMIC DNA]</scope>
    <source>
        <strain evidence="7">NRRL B-16219</strain>
    </source>
</reference>
<dbReference type="GO" id="GO:0003700">
    <property type="term" value="F:DNA-binding transcription factor activity"/>
    <property type="evidence" value="ECO:0007669"/>
    <property type="project" value="TreeGrafter"/>
</dbReference>
<dbReference type="SUPFAM" id="SSF46689">
    <property type="entry name" value="Homeodomain-like"/>
    <property type="match status" value="1"/>
</dbReference>
<protein>
    <submittedName>
        <fullName evidence="6">TetR family transcriptional regulator</fullName>
    </submittedName>
</protein>
<keyword evidence="1" id="KW-0805">Transcription regulation</keyword>
<dbReference type="InterPro" id="IPR050109">
    <property type="entry name" value="HTH-type_TetR-like_transc_reg"/>
</dbReference>
<dbReference type="InterPro" id="IPR001647">
    <property type="entry name" value="HTH_TetR"/>
</dbReference>
<feature type="DNA-binding region" description="H-T-H motif" evidence="4">
    <location>
        <begin position="39"/>
        <end position="58"/>
    </location>
</feature>
<dbReference type="InterPro" id="IPR009057">
    <property type="entry name" value="Homeodomain-like_sf"/>
</dbReference>
<name>A0A1S1PNB1_9ACTN</name>
<keyword evidence="2 4" id="KW-0238">DNA-binding</keyword>